<dbReference type="Gene3D" id="3.30.1490.180">
    <property type="entry name" value="RNA polymerase ii"/>
    <property type="match status" value="1"/>
</dbReference>
<dbReference type="Gene3D" id="3.30.1360.140">
    <property type="match status" value="1"/>
</dbReference>
<dbReference type="Pfam" id="PF04990">
    <property type="entry name" value="RNA_pol_Rpb1_7"/>
    <property type="match status" value="1"/>
</dbReference>
<dbReference type="Pfam" id="PF05000">
    <property type="entry name" value="RNA_pol_Rpb1_4"/>
    <property type="match status" value="1"/>
</dbReference>
<keyword evidence="7 16" id="KW-0548">Nucleotidyltransferase</keyword>
<feature type="compositionally biased region" description="Low complexity" evidence="17">
    <location>
        <begin position="1575"/>
        <end position="1592"/>
    </location>
</feature>
<dbReference type="InterPro" id="IPR007066">
    <property type="entry name" value="RNA_pol_Rpb1_3"/>
</dbReference>
<dbReference type="Proteomes" id="UP000018050">
    <property type="component" value="Unassembled WGS sequence"/>
</dbReference>
<feature type="compositionally biased region" description="Low complexity" evidence="17">
    <location>
        <begin position="1490"/>
        <end position="1503"/>
    </location>
</feature>
<dbReference type="Gene3D" id="6.10.250.2940">
    <property type="match status" value="1"/>
</dbReference>
<dbReference type="InterPro" id="IPR007083">
    <property type="entry name" value="RNA_pol_Rpb1_4"/>
</dbReference>
<dbReference type="Gene3D" id="1.10.274.100">
    <property type="entry name" value="RNA polymerase Rpb1, domain 3"/>
    <property type="match status" value="1"/>
</dbReference>
<evidence type="ECO:0000313" key="19">
    <source>
        <dbReference type="EMBL" id="CDI82946.1"/>
    </source>
</evidence>
<feature type="compositionally biased region" description="Low complexity" evidence="17">
    <location>
        <begin position="1632"/>
        <end position="1642"/>
    </location>
</feature>
<evidence type="ECO:0000256" key="5">
    <source>
        <dbReference type="ARBA" id="ARBA00022553"/>
    </source>
</evidence>
<evidence type="ECO:0000313" key="20">
    <source>
        <dbReference type="Proteomes" id="UP000018050"/>
    </source>
</evidence>
<keyword evidence="5" id="KW-0597">Phosphoprotein</keyword>
<dbReference type="Gene3D" id="4.10.860.120">
    <property type="entry name" value="RNA polymerase II, clamp domain"/>
    <property type="match status" value="1"/>
</dbReference>
<comment type="similarity">
    <text evidence="2 16">Belongs to the RNA polymerase beta' chain family.</text>
</comment>
<dbReference type="InterPro" id="IPR038120">
    <property type="entry name" value="Rpb1_funnel_sf"/>
</dbReference>
<dbReference type="InterPro" id="IPR000684">
    <property type="entry name" value="RNA_pol_II_repeat_euk"/>
</dbReference>
<name>U6GRR7_EIMAC</name>
<dbReference type="FunFam" id="1.10.132.30:FF:000001">
    <property type="entry name" value="DNA-directed RNA polymerase subunit"/>
    <property type="match status" value="1"/>
</dbReference>
<dbReference type="EMBL" id="HG672961">
    <property type="protein sequence ID" value="CDI82946.1"/>
    <property type="molecule type" value="Genomic_DNA"/>
</dbReference>
<evidence type="ECO:0000256" key="10">
    <source>
        <dbReference type="ARBA" id="ARBA00022833"/>
    </source>
</evidence>
<dbReference type="InterPro" id="IPR000722">
    <property type="entry name" value="RNA_pol_asu"/>
</dbReference>
<evidence type="ECO:0000256" key="1">
    <source>
        <dbReference type="ARBA" id="ARBA00004123"/>
    </source>
</evidence>
<dbReference type="InterPro" id="IPR007075">
    <property type="entry name" value="RNA_pol_Rpb1_6"/>
</dbReference>
<evidence type="ECO:0000256" key="11">
    <source>
        <dbReference type="ARBA" id="ARBA00022842"/>
    </source>
</evidence>
<dbReference type="Gene3D" id="6.20.50.80">
    <property type="match status" value="1"/>
</dbReference>
<dbReference type="Gene3D" id="1.10.132.30">
    <property type="match status" value="1"/>
</dbReference>
<dbReference type="PANTHER" id="PTHR19376">
    <property type="entry name" value="DNA-DIRECTED RNA POLYMERASE"/>
    <property type="match status" value="1"/>
</dbReference>
<feature type="region of interest" description="Disordered" evidence="17">
    <location>
        <begin position="1713"/>
        <end position="1878"/>
    </location>
</feature>
<keyword evidence="10" id="KW-0862">Zinc</keyword>
<dbReference type="InterPro" id="IPR007081">
    <property type="entry name" value="RNA_pol_Rpb1_5"/>
</dbReference>
<feature type="region of interest" description="Disordered" evidence="17">
    <location>
        <begin position="1490"/>
        <end position="1527"/>
    </location>
</feature>
<dbReference type="PROSITE" id="PS00115">
    <property type="entry name" value="RNA_POL_II_REPEAT"/>
    <property type="match status" value="4"/>
</dbReference>
<dbReference type="Pfam" id="PF04992">
    <property type="entry name" value="RNA_pol_Rpb1_6"/>
    <property type="match status" value="1"/>
</dbReference>
<protein>
    <recommendedName>
        <fullName evidence="16">DNA-directed RNA polymerase subunit</fullName>
        <ecNumber evidence="16">2.7.7.6</ecNumber>
    </recommendedName>
</protein>
<comment type="function">
    <text evidence="16">DNA-dependent RNA polymerase catalyzes the transcription of DNA into RNA using the four ribonucleoside triphosphates as substrates.</text>
</comment>
<keyword evidence="8" id="KW-0479">Metal-binding</keyword>
<evidence type="ECO:0000256" key="3">
    <source>
        <dbReference type="ARBA" id="ARBA00011730"/>
    </source>
</evidence>
<evidence type="ECO:0000256" key="6">
    <source>
        <dbReference type="ARBA" id="ARBA00022679"/>
    </source>
</evidence>
<proteinExistence type="inferred from homology"/>
<feature type="compositionally biased region" description="Acidic residues" evidence="17">
    <location>
        <begin position="1850"/>
        <end position="1859"/>
    </location>
</feature>
<keyword evidence="11" id="KW-0460">Magnesium</keyword>
<keyword evidence="14" id="KW-0539">Nucleus</keyword>
<dbReference type="Pfam" id="PF04998">
    <property type="entry name" value="RNA_pol_Rpb1_5"/>
    <property type="match status" value="1"/>
</dbReference>
<dbReference type="FunFam" id="1.10.274.100:FF:000001">
    <property type="entry name" value="DNA-directed RNA polymerase subunit"/>
    <property type="match status" value="1"/>
</dbReference>
<dbReference type="InterPro" id="IPR007080">
    <property type="entry name" value="RNA_pol_Rpb1_1"/>
</dbReference>
<evidence type="ECO:0000256" key="13">
    <source>
        <dbReference type="ARBA" id="ARBA00023163"/>
    </source>
</evidence>
<feature type="domain" description="RNA polymerase N-terminal" evidence="18">
    <location>
        <begin position="237"/>
        <end position="538"/>
    </location>
</feature>
<dbReference type="Pfam" id="PF00623">
    <property type="entry name" value="RNA_pol_Rpb1_2"/>
    <property type="match status" value="1"/>
</dbReference>
<evidence type="ECO:0000256" key="2">
    <source>
        <dbReference type="ARBA" id="ARBA00006460"/>
    </source>
</evidence>
<dbReference type="OrthoDB" id="270392at2759"/>
<dbReference type="SUPFAM" id="SSF64484">
    <property type="entry name" value="beta and beta-prime subunits of DNA dependent RNA-polymerase"/>
    <property type="match status" value="1"/>
</dbReference>
<evidence type="ECO:0000256" key="7">
    <source>
        <dbReference type="ARBA" id="ARBA00022695"/>
    </source>
</evidence>
<dbReference type="VEuPathDB" id="ToxoDB:EAH_00031730"/>
<evidence type="ECO:0000256" key="15">
    <source>
        <dbReference type="ARBA" id="ARBA00048552"/>
    </source>
</evidence>
<dbReference type="InterPro" id="IPR044893">
    <property type="entry name" value="RNA_pol_Rpb1_clamp_domain"/>
</dbReference>
<dbReference type="NCBIfam" id="NF006336">
    <property type="entry name" value="PRK08566.1"/>
    <property type="match status" value="1"/>
</dbReference>
<dbReference type="GeneID" id="25271243"/>
<dbReference type="CDD" id="cd02584">
    <property type="entry name" value="RNAP_II_Rpb1_C"/>
    <property type="match status" value="1"/>
</dbReference>
<keyword evidence="13 16" id="KW-0804">Transcription</keyword>
<dbReference type="RefSeq" id="XP_013247830.1">
    <property type="nucleotide sequence ID" value="XM_013392376.1"/>
</dbReference>
<keyword evidence="12" id="KW-0238">DNA-binding</keyword>
<keyword evidence="4 16" id="KW-0240">DNA-directed RNA polymerase</keyword>
<evidence type="ECO:0000256" key="17">
    <source>
        <dbReference type="SAM" id="MobiDB-lite"/>
    </source>
</evidence>
<comment type="subcellular location">
    <subcellularLocation>
        <location evidence="1">Nucleus</location>
    </subcellularLocation>
</comment>
<dbReference type="Pfam" id="PF04997">
    <property type="entry name" value="RNA_pol_Rpb1_1"/>
    <property type="match status" value="1"/>
</dbReference>
<feature type="region of interest" description="Disordered" evidence="17">
    <location>
        <begin position="1569"/>
        <end position="1599"/>
    </location>
</feature>
<evidence type="ECO:0000256" key="9">
    <source>
        <dbReference type="ARBA" id="ARBA00022737"/>
    </source>
</evidence>
<dbReference type="Gene3D" id="1.10.150.390">
    <property type="match status" value="1"/>
</dbReference>
<evidence type="ECO:0000256" key="14">
    <source>
        <dbReference type="ARBA" id="ARBA00023242"/>
    </source>
</evidence>
<keyword evidence="6 16" id="KW-0808">Transferase</keyword>
<organism evidence="19 20">
    <name type="scientific">Eimeria acervulina</name>
    <name type="common">Coccidian parasite</name>
    <dbReference type="NCBI Taxonomy" id="5801"/>
    <lineage>
        <taxon>Eukaryota</taxon>
        <taxon>Sar</taxon>
        <taxon>Alveolata</taxon>
        <taxon>Apicomplexa</taxon>
        <taxon>Conoidasida</taxon>
        <taxon>Coccidia</taxon>
        <taxon>Eucoccidiorida</taxon>
        <taxon>Eimeriorina</taxon>
        <taxon>Eimeriidae</taxon>
        <taxon>Eimeria</taxon>
    </lineage>
</organism>
<feature type="compositionally biased region" description="Polar residues" evidence="17">
    <location>
        <begin position="1798"/>
        <end position="1818"/>
    </location>
</feature>
<comment type="subunit">
    <text evidence="3">Component of the RNA polymerase II (Pol II) complex consisting of 12 subunits.</text>
</comment>
<dbReference type="InterPro" id="IPR007073">
    <property type="entry name" value="RNA_pol_Rpb1_7"/>
</dbReference>
<evidence type="ECO:0000259" key="18">
    <source>
        <dbReference type="SMART" id="SM00663"/>
    </source>
</evidence>
<evidence type="ECO:0000256" key="12">
    <source>
        <dbReference type="ARBA" id="ARBA00023125"/>
    </source>
</evidence>
<keyword evidence="20" id="KW-1185">Reference proteome</keyword>
<evidence type="ECO:0000256" key="8">
    <source>
        <dbReference type="ARBA" id="ARBA00022723"/>
    </source>
</evidence>
<dbReference type="InterPro" id="IPR038593">
    <property type="entry name" value="RNA_pol_Rpb1_7_sf"/>
</dbReference>
<dbReference type="FunFam" id="2.40.40.20:FF:000019">
    <property type="entry name" value="DNA-directed RNA polymerase II subunit RPB1"/>
    <property type="match status" value="1"/>
</dbReference>
<dbReference type="GO" id="GO:0046872">
    <property type="term" value="F:metal ion binding"/>
    <property type="evidence" value="ECO:0007669"/>
    <property type="project" value="UniProtKB-KW"/>
</dbReference>
<keyword evidence="9" id="KW-0677">Repeat</keyword>
<dbReference type="GO" id="GO:0003899">
    <property type="term" value="F:DNA-directed RNA polymerase activity"/>
    <property type="evidence" value="ECO:0007669"/>
    <property type="project" value="UniProtKB-EC"/>
</dbReference>
<dbReference type="FunFam" id="4.10.860.120:FF:000003">
    <property type="entry name" value="DNA-directed RNA polymerase subunit"/>
    <property type="match status" value="1"/>
</dbReference>
<dbReference type="GO" id="GO:0006366">
    <property type="term" value="P:transcription by RNA polymerase II"/>
    <property type="evidence" value="ECO:0007669"/>
    <property type="project" value="InterPro"/>
</dbReference>
<dbReference type="GO" id="GO:0005665">
    <property type="term" value="C:RNA polymerase II, core complex"/>
    <property type="evidence" value="ECO:0007669"/>
    <property type="project" value="TreeGrafter"/>
</dbReference>
<dbReference type="GO" id="GO:0003677">
    <property type="term" value="F:DNA binding"/>
    <property type="evidence" value="ECO:0007669"/>
    <property type="project" value="UniProtKB-KW"/>
</dbReference>
<dbReference type="OMA" id="KPCMGIV"/>
<feature type="compositionally biased region" description="Low complexity" evidence="17">
    <location>
        <begin position="1713"/>
        <end position="1785"/>
    </location>
</feature>
<dbReference type="PANTHER" id="PTHR19376:SF37">
    <property type="entry name" value="DNA-DIRECTED RNA POLYMERASE II SUBUNIT RPB1"/>
    <property type="match status" value="1"/>
</dbReference>
<accession>U6GRR7</accession>
<dbReference type="EC" id="2.7.7.6" evidence="16"/>
<feature type="region of interest" description="Disordered" evidence="17">
    <location>
        <begin position="1632"/>
        <end position="1654"/>
    </location>
</feature>
<evidence type="ECO:0000256" key="4">
    <source>
        <dbReference type="ARBA" id="ARBA00022478"/>
    </source>
</evidence>
<dbReference type="InterPro" id="IPR042102">
    <property type="entry name" value="RNA_pol_Rpb1_3_sf"/>
</dbReference>
<dbReference type="InterPro" id="IPR045867">
    <property type="entry name" value="DNA-dir_RpoC_beta_prime"/>
</dbReference>
<dbReference type="SMART" id="SM00663">
    <property type="entry name" value="RPOLA_N"/>
    <property type="match status" value="1"/>
</dbReference>
<dbReference type="Gene3D" id="2.40.40.20">
    <property type="match status" value="1"/>
</dbReference>
<dbReference type="InterPro" id="IPR006592">
    <property type="entry name" value="RNA_pol_N"/>
</dbReference>
<reference evidence="19" key="1">
    <citation type="submission" date="2013-10" db="EMBL/GenBank/DDBJ databases">
        <title>Genomic analysis of the causative agents of coccidiosis in chickens.</title>
        <authorList>
            <person name="Reid A.J."/>
            <person name="Blake D."/>
            <person name="Billington K."/>
            <person name="Browne H."/>
            <person name="Dunn M."/>
            <person name="Hung S."/>
            <person name="Kawahara F."/>
            <person name="Miranda-Saavedra D."/>
            <person name="Mourier T."/>
            <person name="Nagra H."/>
            <person name="Otto T.D."/>
            <person name="Rawlings N."/>
            <person name="Sanchez A."/>
            <person name="Sanders M."/>
            <person name="Subramaniam C."/>
            <person name="Tay Y."/>
            <person name="Dear P."/>
            <person name="Doerig C."/>
            <person name="Gruber A."/>
            <person name="Parkinson J."/>
            <person name="Shirley M."/>
            <person name="Wan K.L."/>
            <person name="Berriman M."/>
            <person name="Tomley F."/>
            <person name="Pain A."/>
        </authorList>
    </citation>
    <scope>NUCLEOTIDE SEQUENCE [LARGE SCALE GENOMIC DNA]</scope>
    <source>
        <strain evidence="19">Houghton</strain>
    </source>
</reference>
<gene>
    <name evidence="19" type="ORF">EAH_00031730</name>
</gene>
<sequence length="1878" mass="206919">MAALSLATPYSPCPYKRVGAIQFGVLSAEQIQRMSVCEITSTELYEQGLPKANGLNDLRLGTLDYRLKCQTCLMDVKNCPGHFGHLNLVKPVYHYGFIGAVLRVLRCVCCSCGRLLISRQDPRLLAAAAVKTPAKRLKRLVDLCAGRRRCDIEQDTAEEGQGIGGGCGCIQPRYFKEGPNLMVAFPEQKGNIIETDEEAPEDLRRVLVPEEALQIIRRVSEEDIRLLGFDPVRAHPASFILSTLPIPPPAVRPSVQNGNTRSEDDLTLKLMDIVKTNASLKRQGDSVPSAVLQEMNLLLQYHVTTFFDNDIPGVPVATTRSKKPIKALRSRLKGKEGRLRGNLMGKRVDFSARTVITGDPNLPIDVVGVPKSIAMTLTYPEFVTHLNINKLKELVKKGPLEWPGAKYVIREDGTRFDLRHAKKGGEVALEVGYRVERHMQDGDYVLFNRQPSLHKMSIMGHRVRVLPYSTFRLNLSVTSPYNADFDGDEMNLHLAQSEETRAEIKHLMLVPKQIVSPQGNKPVMGIVQDSLLAVSKFTRRDTFLTRPMVFDLLLQIPYWDGIVPPPAILCPEPLWTGKQLFSLLLCFNTSTGGGGANTRMRINMMRDVGGLVDRKKENLFISERDERVIIRQGELLAGKICKKTVGSSSGSLIHLLWNEAGPERTKDFLGALQKLVNFWLLHQGFTVGCSDIITSPETCRKVEEILKEAKEEVAHLTKLAHQGRLEAQPGKSLRESFEARVNKELNAAREKSGKVASEQLDESNNIMAMVLAGSKGSTINISQIMACVGQQNVEGKRIPFGFNNRSLPHFSKFDYSPESRGFVEHSYLTGLLPQELFFHAMGGREGIIDTACKTSETGYIQRRLMKAMEDVKVSYDRTVRNSAQEVLQFLYGEDGMSGEYVEDQVIELMQMDAEKIRRVYRHDLDQESYGKGWILNEELRTKLFVDFSAQQVLEDEYEAIKEDKLRLCKSIFPDGEVKQHIPINIMRLLEFAKAQFPPSVEQLKKQDPVAIAKSVSELLNDKLIVVKQTCKADTISAEVQENATVFMKAHLRTVLNSRRLMEREQLGVKAVHWLLGEVERQFHRSLAHAGECVGAIAAQSIGEPATQMTLNTFHFAGVGSKNVTLGVPRLKELINVAKTVKTPSLTVYLLDEGAYDQERAKDVQTHLEHTTLEKVCTVAQVIYDPDPTKTIVPQDKQWVGDYYEFPDEEELPQSLGRWLLRVQLDSKVMIDKKLTMKEIGETIYREFENDELDCIWTDDNSDELVLRIRIKKHGAEQDSVDDQASEIENRFLQKLMLHCLVGITLRGVNRITKVYMREEARTLYNETTGKFERVNNWVLDTDGCNLEEVLTCPRVDATRTTSNDITEIFAVLGIEAVRRALLRELRAVISFDGSYVNYRHLAVLCDSMTQKGYLMSITRHGINRVEKGPLKKCSFEETVEILMEAAIFAETDHLRGVTENIMLGQLCPLGTGDPDLLIDEEKLRDAHRASQLQQESSSSAALEGVLLSPGGGEGTSPDAAGSPSPHALSSVFSPMPFSTVYSSFAQSPSNPLSPTSPSAVDGAVVDTQALGGKFSPPQQTPRSPTSPVSPLSCFSPREQQNPMSPIAGGCFSPASPLITSCLDTVSPSYSPSSPLQSPYYQPNTRDTGAGGLGNIASPSYSASYSPTSPTFSPAYSPSSPASYSPTSPAYSAAGLNPSSPAVAPIAPFSPNANAATSPSYSPTSPVYSATSPSYSPTSPLQEPTSPAYSPTSPAYSPTSPAYSPTSPAYSPTSPAYSPTSPVYSPQAGGYANVASPAYSVQSPRYSPTSPLQGASSPTYGEGAQEYSPTSPAYEPADPFSPNPYATELTQDIEGEDSEAAVEASPPSSPQTQQENPET</sequence>
<dbReference type="FunFam" id="1.10.150.390:FF:000001">
    <property type="entry name" value="DNA-directed RNA polymerase subunit"/>
    <property type="match status" value="1"/>
</dbReference>
<evidence type="ECO:0000256" key="16">
    <source>
        <dbReference type="RuleBase" id="RU004279"/>
    </source>
</evidence>
<dbReference type="Pfam" id="PF04983">
    <property type="entry name" value="RNA_pol_Rpb1_3"/>
    <property type="match status" value="1"/>
</dbReference>
<dbReference type="CDD" id="cd02733">
    <property type="entry name" value="RNAP_II_RPB1_N"/>
    <property type="match status" value="1"/>
</dbReference>
<reference evidence="19" key="2">
    <citation type="submission" date="2013-10" db="EMBL/GenBank/DDBJ databases">
        <authorList>
            <person name="Aslett M."/>
        </authorList>
    </citation>
    <scope>NUCLEOTIDE SEQUENCE [LARGE SCALE GENOMIC DNA]</scope>
    <source>
        <strain evidence="19">Houghton</strain>
    </source>
</reference>
<dbReference type="CDD" id="cd22541">
    <property type="entry name" value="SP5_N"/>
    <property type="match status" value="1"/>
</dbReference>
<comment type="catalytic activity">
    <reaction evidence="15 16">
        <text>RNA(n) + a ribonucleoside 5'-triphosphate = RNA(n+1) + diphosphate</text>
        <dbReference type="Rhea" id="RHEA:21248"/>
        <dbReference type="Rhea" id="RHEA-COMP:14527"/>
        <dbReference type="Rhea" id="RHEA-COMP:17342"/>
        <dbReference type="ChEBI" id="CHEBI:33019"/>
        <dbReference type="ChEBI" id="CHEBI:61557"/>
        <dbReference type="ChEBI" id="CHEBI:140395"/>
        <dbReference type="EC" id="2.7.7.6"/>
    </reaction>
</comment>